<evidence type="ECO:0000256" key="7">
    <source>
        <dbReference type="ARBA" id="ARBA00022840"/>
    </source>
</evidence>
<dbReference type="InterPro" id="IPR011712">
    <property type="entry name" value="Sig_transdc_His_kin_sub3_dim/P"/>
</dbReference>
<dbReference type="PANTHER" id="PTHR24421:SF10">
    <property type="entry name" value="NITRATE_NITRITE SENSOR PROTEIN NARQ"/>
    <property type="match status" value="1"/>
</dbReference>
<dbReference type="STRING" id="168276.SAMN05444580_101870"/>
<dbReference type="GO" id="GO:0046983">
    <property type="term" value="F:protein dimerization activity"/>
    <property type="evidence" value="ECO:0007669"/>
    <property type="project" value="InterPro"/>
</dbReference>
<dbReference type="GO" id="GO:0016020">
    <property type="term" value="C:membrane"/>
    <property type="evidence" value="ECO:0007669"/>
    <property type="project" value="InterPro"/>
</dbReference>
<feature type="transmembrane region" description="Helical" evidence="10">
    <location>
        <begin position="61"/>
        <end position="77"/>
    </location>
</feature>
<dbReference type="PANTHER" id="PTHR24421">
    <property type="entry name" value="NITRATE/NITRITE SENSOR PROTEIN NARX-RELATED"/>
    <property type="match status" value="1"/>
</dbReference>
<comment type="catalytic activity">
    <reaction evidence="1">
        <text>ATP + protein L-histidine = ADP + protein N-phospho-L-histidine.</text>
        <dbReference type="EC" id="2.7.13.3"/>
    </reaction>
</comment>
<dbReference type="InterPro" id="IPR003594">
    <property type="entry name" value="HATPase_dom"/>
</dbReference>
<evidence type="ECO:0000313" key="14">
    <source>
        <dbReference type="Proteomes" id="UP000199417"/>
    </source>
</evidence>
<dbReference type="Gene3D" id="1.20.5.1930">
    <property type="match status" value="1"/>
</dbReference>
<dbReference type="GO" id="GO:0005524">
    <property type="term" value="F:ATP binding"/>
    <property type="evidence" value="ECO:0007669"/>
    <property type="project" value="UniProtKB-KW"/>
</dbReference>
<dbReference type="InterPro" id="IPR050482">
    <property type="entry name" value="Sensor_HK_TwoCompSys"/>
</dbReference>
<dbReference type="EMBL" id="FNAB01000001">
    <property type="protein sequence ID" value="SDC78127.1"/>
    <property type="molecule type" value="Genomic_DNA"/>
</dbReference>
<keyword evidence="8" id="KW-0902">Two-component regulatory system</keyword>
<dbReference type="RefSeq" id="WP_072842901.1">
    <property type="nucleotide sequence ID" value="NZ_FNAB01000001.1"/>
</dbReference>
<keyword evidence="4" id="KW-0808">Transferase</keyword>
<feature type="domain" description="Histidine kinase/HSP90-like ATPase" evidence="11">
    <location>
        <begin position="295"/>
        <end position="382"/>
    </location>
</feature>
<keyword evidence="10" id="KW-0472">Membrane</keyword>
<dbReference type="SUPFAM" id="SSF55874">
    <property type="entry name" value="ATPase domain of HSP90 chaperone/DNA topoisomerase II/histidine kinase"/>
    <property type="match status" value="1"/>
</dbReference>
<evidence type="ECO:0000256" key="5">
    <source>
        <dbReference type="ARBA" id="ARBA00022741"/>
    </source>
</evidence>
<evidence type="ECO:0000256" key="6">
    <source>
        <dbReference type="ARBA" id="ARBA00022777"/>
    </source>
</evidence>
<evidence type="ECO:0000256" key="9">
    <source>
        <dbReference type="SAM" id="Coils"/>
    </source>
</evidence>
<dbReference type="CDD" id="cd16917">
    <property type="entry name" value="HATPase_UhpB-NarQ-NarX-like"/>
    <property type="match status" value="1"/>
</dbReference>
<feature type="transmembrane region" description="Helical" evidence="10">
    <location>
        <begin position="106"/>
        <end position="124"/>
    </location>
</feature>
<protein>
    <recommendedName>
        <fullName evidence="2">histidine kinase</fullName>
        <ecNumber evidence="2">2.7.13.3</ecNumber>
    </recommendedName>
</protein>
<dbReference type="InterPro" id="IPR036890">
    <property type="entry name" value="HATPase_C_sf"/>
</dbReference>
<keyword evidence="9" id="KW-0175">Coiled coil</keyword>
<dbReference type="Gene3D" id="3.30.565.10">
    <property type="entry name" value="Histidine kinase-like ATPase, C-terminal domain"/>
    <property type="match status" value="1"/>
</dbReference>
<dbReference type="GO" id="GO:0000155">
    <property type="term" value="F:phosphorelay sensor kinase activity"/>
    <property type="evidence" value="ECO:0007669"/>
    <property type="project" value="InterPro"/>
</dbReference>
<feature type="domain" description="Signal transduction histidine kinase subgroup 3 dimerisation and phosphoacceptor" evidence="12">
    <location>
        <begin position="182"/>
        <end position="247"/>
    </location>
</feature>
<evidence type="ECO:0000256" key="10">
    <source>
        <dbReference type="SAM" id="Phobius"/>
    </source>
</evidence>
<evidence type="ECO:0000256" key="3">
    <source>
        <dbReference type="ARBA" id="ARBA00022553"/>
    </source>
</evidence>
<evidence type="ECO:0000256" key="2">
    <source>
        <dbReference type="ARBA" id="ARBA00012438"/>
    </source>
</evidence>
<evidence type="ECO:0000259" key="11">
    <source>
        <dbReference type="Pfam" id="PF02518"/>
    </source>
</evidence>
<name>A0A1G6PF98_9NOCA</name>
<keyword evidence="6 13" id="KW-0418">Kinase</keyword>
<keyword evidence="5" id="KW-0547">Nucleotide-binding</keyword>
<keyword evidence="14" id="KW-1185">Reference proteome</keyword>
<feature type="transmembrane region" description="Helical" evidence="10">
    <location>
        <begin position="38"/>
        <end position="54"/>
    </location>
</feature>
<feature type="coiled-coil region" evidence="9">
    <location>
        <begin position="147"/>
        <end position="189"/>
    </location>
</feature>
<keyword evidence="3" id="KW-0597">Phosphoprotein</keyword>
<gene>
    <name evidence="13" type="ORF">SAMN05444580_101870</name>
</gene>
<evidence type="ECO:0000256" key="8">
    <source>
        <dbReference type="ARBA" id="ARBA00023012"/>
    </source>
</evidence>
<evidence type="ECO:0000259" key="12">
    <source>
        <dbReference type="Pfam" id="PF07730"/>
    </source>
</evidence>
<dbReference type="Pfam" id="PF07730">
    <property type="entry name" value="HisKA_3"/>
    <property type="match status" value="1"/>
</dbReference>
<evidence type="ECO:0000313" key="13">
    <source>
        <dbReference type="EMBL" id="SDC78127.1"/>
    </source>
</evidence>
<feature type="transmembrane region" description="Helical" evidence="10">
    <location>
        <begin position="130"/>
        <end position="150"/>
    </location>
</feature>
<dbReference type="EC" id="2.7.13.3" evidence="2"/>
<sequence>MHARVPRPFDVALATAVGVVSCVGSVAAARHQPGTQPLDAAAFVLLVVGPVALLWRRTAPVAVLAVTVAAALAYLLLGYGEGPVFLSMVVAFLTAAPTTRRWPMYAVPAVGYVVFVWGVPWVTGRAIPPAAAMVGLAAWLLTLLAVAELIRQRRDAARARRQRARAAARSAEEERLRRATEERLDIARELHDVLAHSLSMINVQSGVALELLESRPEQAGIALASIKTASRDALLEVHSMLRTLRRGGAELAPLAPAPTVADLDALVERARAAGIRVQTTTTGAAQPLPAAVDLAAARIVQEALTNVARHSGQTAARVSVRYLPGLLELEVDDDGVGDGRRAAPHGAGIAGMTERAHALGGTLSAGPRSPHGFRVHARLPLPGNDIGGGEPT</sequence>
<organism evidence="13 14">
    <name type="scientific">Rhodococcus tukisamuensis</name>
    <dbReference type="NCBI Taxonomy" id="168276"/>
    <lineage>
        <taxon>Bacteria</taxon>
        <taxon>Bacillati</taxon>
        <taxon>Actinomycetota</taxon>
        <taxon>Actinomycetes</taxon>
        <taxon>Mycobacteriales</taxon>
        <taxon>Nocardiaceae</taxon>
        <taxon>Rhodococcus</taxon>
    </lineage>
</organism>
<dbReference type="AlphaFoldDB" id="A0A1G6PF98"/>
<keyword evidence="10" id="KW-0812">Transmembrane</keyword>
<keyword evidence="7" id="KW-0067">ATP-binding</keyword>
<evidence type="ECO:0000256" key="4">
    <source>
        <dbReference type="ARBA" id="ARBA00022679"/>
    </source>
</evidence>
<reference evidence="13 14" key="1">
    <citation type="submission" date="2016-10" db="EMBL/GenBank/DDBJ databases">
        <authorList>
            <person name="de Groot N.N."/>
        </authorList>
    </citation>
    <scope>NUCLEOTIDE SEQUENCE [LARGE SCALE GENOMIC DNA]</scope>
    <source>
        <strain evidence="13 14">JCM 11308</strain>
    </source>
</reference>
<dbReference type="Pfam" id="PF02518">
    <property type="entry name" value="HATPase_c"/>
    <property type="match status" value="1"/>
</dbReference>
<accession>A0A1G6PF98</accession>
<dbReference type="Proteomes" id="UP000199417">
    <property type="component" value="Unassembled WGS sequence"/>
</dbReference>
<dbReference type="PROSITE" id="PS51257">
    <property type="entry name" value="PROKAR_LIPOPROTEIN"/>
    <property type="match status" value="1"/>
</dbReference>
<evidence type="ECO:0000256" key="1">
    <source>
        <dbReference type="ARBA" id="ARBA00000085"/>
    </source>
</evidence>
<keyword evidence="10" id="KW-1133">Transmembrane helix</keyword>
<proteinExistence type="predicted"/>